<gene>
    <name evidence="2" type="ORF">TIFTF001_020809</name>
</gene>
<dbReference type="Pfam" id="PF12056">
    <property type="entry name" value="DUF3537"/>
    <property type="match status" value="1"/>
</dbReference>
<accession>A0AA88ABH2</accession>
<organism evidence="2 3">
    <name type="scientific">Ficus carica</name>
    <name type="common">Common fig</name>
    <dbReference type="NCBI Taxonomy" id="3494"/>
    <lineage>
        <taxon>Eukaryota</taxon>
        <taxon>Viridiplantae</taxon>
        <taxon>Streptophyta</taxon>
        <taxon>Embryophyta</taxon>
        <taxon>Tracheophyta</taxon>
        <taxon>Spermatophyta</taxon>
        <taxon>Magnoliopsida</taxon>
        <taxon>eudicotyledons</taxon>
        <taxon>Gunneridae</taxon>
        <taxon>Pentapetalae</taxon>
        <taxon>rosids</taxon>
        <taxon>fabids</taxon>
        <taxon>Rosales</taxon>
        <taxon>Moraceae</taxon>
        <taxon>Ficeae</taxon>
        <taxon>Ficus</taxon>
    </lineage>
</organism>
<dbReference type="InterPro" id="IPR021924">
    <property type="entry name" value="DUF3537"/>
</dbReference>
<protein>
    <recommendedName>
        <fullName evidence="4">Extracellular ligand-gated ion channel</fullName>
    </recommendedName>
</protein>
<dbReference type="PANTHER" id="PTHR31963">
    <property type="entry name" value="RAS GUANINE NUCLEOTIDE EXCHANGE FACTOR K"/>
    <property type="match status" value="1"/>
</dbReference>
<sequence>MQRSLKILSIFVAPCFLAESAYKIWWYASGASQIPFLGNVVASDVVACIMELCSWLYRTTIIFLVCVLFRLICHLQILRLKDFATVFHIDTDVGSVLSEHLRIRKHLRIISHRFRAFILLVLMLVTGSQFASLLISTRAKADLNIFRAGELALCSMTLLAAVLILLRSATKITHKAQAITCLAAKWHVCATLDSFDAVDSETPVALAAGHQVTFPAVVEVESGCEDEDEEDGEEDDVDNTKFIPAYAYSTISFQKRQALAEDSGHKALGFYLKPPNQPTFPVSFFIFLFLAAKLTDTVSPRATADRWQPSAGWRKASDTWWASVGWNTKEQVEFSENMHTGSGIPELA</sequence>
<dbReference type="EMBL" id="BTGU01000038">
    <property type="protein sequence ID" value="GMN51663.1"/>
    <property type="molecule type" value="Genomic_DNA"/>
</dbReference>
<feature type="transmembrane region" description="Helical" evidence="1">
    <location>
        <begin position="148"/>
        <end position="166"/>
    </location>
</feature>
<dbReference type="PANTHER" id="PTHR31963:SF16">
    <property type="entry name" value="OS06G0635200 PROTEIN"/>
    <property type="match status" value="1"/>
</dbReference>
<evidence type="ECO:0000313" key="3">
    <source>
        <dbReference type="Proteomes" id="UP001187192"/>
    </source>
</evidence>
<keyword evidence="1" id="KW-0812">Transmembrane</keyword>
<name>A0AA88ABH2_FICCA</name>
<keyword evidence="3" id="KW-1185">Reference proteome</keyword>
<keyword evidence="1" id="KW-1133">Transmembrane helix</keyword>
<reference evidence="2" key="1">
    <citation type="submission" date="2023-07" db="EMBL/GenBank/DDBJ databases">
        <title>draft genome sequence of fig (Ficus carica).</title>
        <authorList>
            <person name="Takahashi T."/>
            <person name="Nishimura K."/>
        </authorList>
    </citation>
    <scope>NUCLEOTIDE SEQUENCE</scope>
</reference>
<comment type="caution">
    <text evidence="2">The sequence shown here is derived from an EMBL/GenBank/DDBJ whole genome shotgun (WGS) entry which is preliminary data.</text>
</comment>
<feature type="transmembrane region" description="Helical" evidence="1">
    <location>
        <begin position="114"/>
        <end position="136"/>
    </location>
</feature>
<feature type="transmembrane region" description="Helical" evidence="1">
    <location>
        <begin position="54"/>
        <end position="73"/>
    </location>
</feature>
<dbReference type="Proteomes" id="UP001187192">
    <property type="component" value="Unassembled WGS sequence"/>
</dbReference>
<proteinExistence type="predicted"/>
<evidence type="ECO:0000313" key="2">
    <source>
        <dbReference type="EMBL" id="GMN51663.1"/>
    </source>
</evidence>
<evidence type="ECO:0000256" key="1">
    <source>
        <dbReference type="SAM" id="Phobius"/>
    </source>
</evidence>
<keyword evidence="1" id="KW-0472">Membrane</keyword>
<dbReference type="AlphaFoldDB" id="A0AA88ABH2"/>
<evidence type="ECO:0008006" key="4">
    <source>
        <dbReference type="Google" id="ProtNLM"/>
    </source>
</evidence>